<keyword evidence="3" id="KW-1185">Reference proteome</keyword>
<dbReference type="InterPro" id="IPR036249">
    <property type="entry name" value="Thioredoxin-like_sf"/>
</dbReference>
<name>A0A3N1XSV1_9GAMM</name>
<dbReference type="PANTHER" id="PTHR13887">
    <property type="entry name" value="GLUTATHIONE S-TRANSFERASE KAPPA"/>
    <property type="match status" value="1"/>
</dbReference>
<evidence type="ECO:0000313" key="2">
    <source>
        <dbReference type="EMBL" id="ROR29719.1"/>
    </source>
</evidence>
<comment type="caution">
    <text evidence="2">The sequence shown here is derived from an EMBL/GenBank/DDBJ whole genome shotgun (WGS) entry which is preliminary data.</text>
</comment>
<evidence type="ECO:0000313" key="3">
    <source>
        <dbReference type="Proteomes" id="UP000276634"/>
    </source>
</evidence>
<evidence type="ECO:0000259" key="1">
    <source>
        <dbReference type="Pfam" id="PF01323"/>
    </source>
</evidence>
<dbReference type="Proteomes" id="UP000276634">
    <property type="component" value="Unassembled WGS sequence"/>
</dbReference>
<keyword evidence="2" id="KW-0413">Isomerase</keyword>
<dbReference type="GO" id="GO:0016853">
    <property type="term" value="F:isomerase activity"/>
    <property type="evidence" value="ECO:0007669"/>
    <property type="project" value="UniProtKB-KW"/>
</dbReference>
<dbReference type="PANTHER" id="PTHR13887:SF41">
    <property type="entry name" value="THIOREDOXIN SUPERFAMILY PROTEIN"/>
    <property type="match status" value="1"/>
</dbReference>
<dbReference type="RefSeq" id="WP_170165141.1">
    <property type="nucleotide sequence ID" value="NZ_RJVI01000003.1"/>
</dbReference>
<protein>
    <submittedName>
        <fullName evidence="2">Putative DsbA family dithiol-disulfide isomerase</fullName>
    </submittedName>
</protein>
<organism evidence="2 3">
    <name type="scientific">Inmirania thermothiophila</name>
    <dbReference type="NCBI Taxonomy" id="1750597"/>
    <lineage>
        <taxon>Bacteria</taxon>
        <taxon>Pseudomonadati</taxon>
        <taxon>Pseudomonadota</taxon>
        <taxon>Gammaproteobacteria</taxon>
        <taxon>Chromatiales</taxon>
        <taxon>Ectothiorhodospiraceae</taxon>
        <taxon>Inmirania</taxon>
    </lineage>
</organism>
<reference evidence="2 3" key="1">
    <citation type="submission" date="2018-11" db="EMBL/GenBank/DDBJ databases">
        <title>Genomic Encyclopedia of Type Strains, Phase IV (KMG-IV): sequencing the most valuable type-strain genomes for metagenomic binning, comparative biology and taxonomic classification.</title>
        <authorList>
            <person name="Goeker M."/>
        </authorList>
    </citation>
    <scope>NUCLEOTIDE SEQUENCE [LARGE SCALE GENOMIC DNA]</scope>
    <source>
        <strain evidence="2 3">DSM 100275</strain>
    </source>
</reference>
<dbReference type="GO" id="GO:0016491">
    <property type="term" value="F:oxidoreductase activity"/>
    <property type="evidence" value="ECO:0007669"/>
    <property type="project" value="InterPro"/>
</dbReference>
<proteinExistence type="predicted"/>
<dbReference type="PROSITE" id="PS00195">
    <property type="entry name" value="GLUTAREDOXIN_1"/>
    <property type="match status" value="1"/>
</dbReference>
<dbReference type="SUPFAM" id="SSF52833">
    <property type="entry name" value="Thioredoxin-like"/>
    <property type="match status" value="1"/>
</dbReference>
<accession>A0A3N1XSV1</accession>
<sequence length="199" mass="21942">MIEVFTDVICPFCYVAQARVRRVAAEYGVSVRWSLLEIHPETPAEGMPLEALGYPPAVWAELTEQARRLAEEEGLPYRERTFTTRSRDALVLLEAAKGLGAEAFERLQEAVMRAYFAEGRNIGRRGELAAVAREAGMREALLTTAWDDADVQARLAATRRRAGRLGVAGTPTVFVGGRRLVGAVPVRQYREAVAAARRA</sequence>
<dbReference type="AlphaFoldDB" id="A0A3N1XSV1"/>
<gene>
    <name evidence="2" type="ORF">EDC57_2396</name>
</gene>
<dbReference type="InterPro" id="IPR011767">
    <property type="entry name" value="GLR_AS"/>
</dbReference>
<dbReference type="Pfam" id="PF01323">
    <property type="entry name" value="DSBA"/>
    <property type="match status" value="1"/>
</dbReference>
<dbReference type="InterPro" id="IPR001853">
    <property type="entry name" value="DSBA-like_thioredoxin_dom"/>
</dbReference>
<dbReference type="EMBL" id="RJVI01000003">
    <property type="protein sequence ID" value="ROR29719.1"/>
    <property type="molecule type" value="Genomic_DNA"/>
</dbReference>
<dbReference type="Gene3D" id="3.40.30.10">
    <property type="entry name" value="Glutaredoxin"/>
    <property type="match status" value="1"/>
</dbReference>
<feature type="domain" description="DSBA-like thioredoxin" evidence="1">
    <location>
        <begin position="2"/>
        <end position="193"/>
    </location>
</feature>